<keyword evidence="1" id="KW-0808">Transferase</keyword>
<keyword evidence="2" id="KW-1185">Reference proteome</keyword>
<reference evidence="1 2" key="1">
    <citation type="journal article" date="2015" name="Proc. Natl. Acad. Sci. U.S.A.">
        <title>The resurrection genome of Boea hygrometrica: A blueprint for survival of dehydration.</title>
        <authorList>
            <person name="Xiao L."/>
            <person name="Yang G."/>
            <person name="Zhang L."/>
            <person name="Yang X."/>
            <person name="Zhao S."/>
            <person name="Ji Z."/>
            <person name="Zhou Q."/>
            <person name="Hu M."/>
            <person name="Wang Y."/>
            <person name="Chen M."/>
            <person name="Xu Y."/>
            <person name="Jin H."/>
            <person name="Xiao X."/>
            <person name="Hu G."/>
            <person name="Bao F."/>
            <person name="Hu Y."/>
            <person name="Wan P."/>
            <person name="Li L."/>
            <person name="Deng X."/>
            <person name="Kuang T."/>
            <person name="Xiang C."/>
            <person name="Zhu J.K."/>
            <person name="Oliver M.J."/>
            <person name="He Y."/>
        </authorList>
    </citation>
    <scope>NUCLEOTIDE SEQUENCE [LARGE SCALE GENOMIC DNA]</scope>
    <source>
        <strain evidence="2">cv. XS01</strain>
    </source>
</reference>
<keyword evidence="1" id="KW-0418">Kinase</keyword>
<dbReference type="AlphaFoldDB" id="A0A2Z7AFW4"/>
<dbReference type="GO" id="GO:0016301">
    <property type="term" value="F:kinase activity"/>
    <property type="evidence" value="ECO:0007669"/>
    <property type="project" value="UniProtKB-KW"/>
</dbReference>
<sequence length="100" mass="11277">MYQRLCELVQHMRSSLAYGSSELNLLRHPFFCNGKDPLEDLDYTGPYCNPIRQPSARRIPSHLCTPARKLACAVDLKFLRSYQCISSHLSTETACTPAAT</sequence>
<accession>A0A2Z7AFW4</accession>
<evidence type="ECO:0000313" key="1">
    <source>
        <dbReference type="EMBL" id="KZV18124.1"/>
    </source>
</evidence>
<dbReference type="EMBL" id="KV017515">
    <property type="protein sequence ID" value="KZV18124.1"/>
    <property type="molecule type" value="Genomic_DNA"/>
</dbReference>
<evidence type="ECO:0000313" key="2">
    <source>
        <dbReference type="Proteomes" id="UP000250235"/>
    </source>
</evidence>
<gene>
    <name evidence="1" type="ORF">F511_25450</name>
</gene>
<organism evidence="1 2">
    <name type="scientific">Dorcoceras hygrometricum</name>
    <dbReference type="NCBI Taxonomy" id="472368"/>
    <lineage>
        <taxon>Eukaryota</taxon>
        <taxon>Viridiplantae</taxon>
        <taxon>Streptophyta</taxon>
        <taxon>Embryophyta</taxon>
        <taxon>Tracheophyta</taxon>
        <taxon>Spermatophyta</taxon>
        <taxon>Magnoliopsida</taxon>
        <taxon>eudicotyledons</taxon>
        <taxon>Gunneridae</taxon>
        <taxon>Pentapetalae</taxon>
        <taxon>asterids</taxon>
        <taxon>lamiids</taxon>
        <taxon>Lamiales</taxon>
        <taxon>Gesneriaceae</taxon>
        <taxon>Didymocarpoideae</taxon>
        <taxon>Trichosporeae</taxon>
        <taxon>Loxocarpinae</taxon>
        <taxon>Dorcoceras</taxon>
    </lineage>
</organism>
<proteinExistence type="predicted"/>
<dbReference type="Proteomes" id="UP000250235">
    <property type="component" value="Unassembled WGS sequence"/>
</dbReference>
<name>A0A2Z7AFW4_9LAMI</name>
<protein>
    <submittedName>
        <fullName evidence="1">Ribose-phosphate pyrophosphokinase 1</fullName>
    </submittedName>
</protein>